<accession>A0AAE1B950</accession>
<evidence type="ECO:0000313" key="4">
    <source>
        <dbReference type="Proteomes" id="UP001283361"/>
    </source>
</evidence>
<keyword evidence="2" id="KW-1133">Transmembrane helix</keyword>
<evidence type="ECO:0000256" key="2">
    <source>
        <dbReference type="SAM" id="Phobius"/>
    </source>
</evidence>
<name>A0AAE1B950_9GAST</name>
<dbReference type="Proteomes" id="UP001283361">
    <property type="component" value="Unassembled WGS sequence"/>
</dbReference>
<dbReference type="AlphaFoldDB" id="A0AAE1B950"/>
<gene>
    <name evidence="3" type="ORF">RRG08_048432</name>
</gene>
<feature type="transmembrane region" description="Helical" evidence="2">
    <location>
        <begin position="15"/>
        <end position="37"/>
    </location>
</feature>
<keyword evidence="4" id="KW-1185">Reference proteome</keyword>
<proteinExistence type="predicted"/>
<evidence type="ECO:0000313" key="3">
    <source>
        <dbReference type="EMBL" id="KAK3801845.1"/>
    </source>
</evidence>
<organism evidence="3 4">
    <name type="scientific">Elysia crispata</name>
    <name type="common">lettuce slug</name>
    <dbReference type="NCBI Taxonomy" id="231223"/>
    <lineage>
        <taxon>Eukaryota</taxon>
        <taxon>Metazoa</taxon>
        <taxon>Spiralia</taxon>
        <taxon>Lophotrochozoa</taxon>
        <taxon>Mollusca</taxon>
        <taxon>Gastropoda</taxon>
        <taxon>Heterobranchia</taxon>
        <taxon>Euthyneura</taxon>
        <taxon>Panpulmonata</taxon>
        <taxon>Sacoglossa</taxon>
        <taxon>Placobranchoidea</taxon>
        <taxon>Plakobranchidae</taxon>
        <taxon>Elysia</taxon>
    </lineage>
</organism>
<dbReference type="EMBL" id="JAWDGP010000283">
    <property type="protein sequence ID" value="KAK3801845.1"/>
    <property type="molecule type" value="Genomic_DNA"/>
</dbReference>
<feature type="region of interest" description="Disordered" evidence="1">
    <location>
        <begin position="71"/>
        <end position="91"/>
    </location>
</feature>
<keyword evidence="2" id="KW-0812">Transmembrane</keyword>
<keyword evidence="2" id="KW-0472">Membrane</keyword>
<sequence length="114" mass="12771">MAYPTLLWFAGYSNVSSVVIVVICFIIMAIFITLVSLNSDLSRTTQPLLGVEQRNMVKVVNPFFLQLEKQGKHLKDRSHRPSLISGTNLGESTPINQTTVVATKRRDYTSLQDT</sequence>
<protein>
    <submittedName>
        <fullName evidence="3">Uncharacterized protein</fullName>
    </submittedName>
</protein>
<reference evidence="3" key="1">
    <citation type="journal article" date="2023" name="G3 (Bethesda)">
        <title>A reference genome for the long-term kleptoplast-retaining sea slug Elysia crispata morphotype clarki.</title>
        <authorList>
            <person name="Eastman K.E."/>
            <person name="Pendleton A.L."/>
            <person name="Shaikh M.A."/>
            <person name="Suttiyut T."/>
            <person name="Ogas R."/>
            <person name="Tomko P."/>
            <person name="Gavelis G."/>
            <person name="Widhalm J.R."/>
            <person name="Wisecaver J.H."/>
        </authorList>
    </citation>
    <scope>NUCLEOTIDE SEQUENCE</scope>
    <source>
        <strain evidence="3">ECLA1</strain>
    </source>
</reference>
<evidence type="ECO:0000256" key="1">
    <source>
        <dbReference type="SAM" id="MobiDB-lite"/>
    </source>
</evidence>
<comment type="caution">
    <text evidence="3">The sequence shown here is derived from an EMBL/GenBank/DDBJ whole genome shotgun (WGS) entry which is preliminary data.</text>
</comment>